<accession>A0A9P6HQY9</accession>
<dbReference type="SUPFAM" id="SSF52540">
    <property type="entry name" value="P-loop containing nucleoside triphosphate hydrolases"/>
    <property type="match status" value="1"/>
</dbReference>
<dbReference type="PANTHER" id="PTHR10285">
    <property type="entry name" value="URIDINE KINASE"/>
    <property type="match status" value="1"/>
</dbReference>
<organism evidence="1 2">
    <name type="scientific">Thelephora terrestris</name>
    <dbReference type="NCBI Taxonomy" id="56493"/>
    <lineage>
        <taxon>Eukaryota</taxon>
        <taxon>Fungi</taxon>
        <taxon>Dikarya</taxon>
        <taxon>Basidiomycota</taxon>
        <taxon>Agaricomycotina</taxon>
        <taxon>Agaricomycetes</taxon>
        <taxon>Thelephorales</taxon>
        <taxon>Thelephoraceae</taxon>
        <taxon>Thelephora</taxon>
    </lineage>
</organism>
<name>A0A9P6HQY9_9AGAM</name>
<keyword evidence="1" id="KW-0378">Hydrolase</keyword>
<dbReference type="EMBL" id="WIUZ02000001">
    <property type="protein sequence ID" value="KAF9792668.1"/>
    <property type="molecule type" value="Genomic_DNA"/>
</dbReference>
<reference evidence="1" key="1">
    <citation type="journal article" date="2020" name="Nat. Commun.">
        <title>Large-scale genome sequencing of mycorrhizal fungi provides insights into the early evolution of symbiotic traits.</title>
        <authorList>
            <person name="Miyauchi S."/>
            <person name="Kiss E."/>
            <person name="Kuo A."/>
            <person name="Drula E."/>
            <person name="Kohler A."/>
            <person name="Sanchez-Garcia M."/>
            <person name="Morin E."/>
            <person name="Andreopoulos B."/>
            <person name="Barry K.W."/>
            <person name="Bonito G."/>
            <person name="Buee M."/>
            <person name="Carver A."/>
            <person name="Chen C."/>
            <person name="Cichocki N."/>
            <person name="Clum A."/>
            <person name="Culley D."/>
            <person name="Crous P.W."/>
            <person name="Fauchery L."/>
            <person name="Girlanda M."/>
            <person name="Hayes R.D."/>
            <person name="Keri Z."/>
            <person name="LaButti K."/>
            <person name="Lipzen A."/>
            <person name="Lombard V."/>
            <person name="Magnuson J."/>
            <person name="Maillard F."/>
            <person name="Murat C."/>
            <person name="Nolan M."/>
            <person name="Ohm R.A."/>
            <person name="Pangilinan J."/>
            <person name="Pereira M.F."/>
            <person name="Perotto S."/>
            <person name="Peter M."/>
            <person name="Pfister S."/>
            <person name="Riley R."/>
            <person name="Sitrit Y."/>
            <person name="Stielow J.B."/>
            <person name="Szollosi G."/>
            <person name="Zifcakova L."/>
            <person name="Stursova M."/>
            <person name="Spatafora J.W."/>
            <person name="Tedersoo L."/>
            <person name="Vaario L.M."/>
            <person name="Yamada A."/>
            <person name="Yan M."/>
            <person name="Wang P."/>
            <person name="Xu J."/>
            <person name="Bruns T."/>
            <person name="Baldrian P."/>
            <person name="Vilgalys R."/>
            <person name="Dunand C."/>
            <person name="Henrissat B."/>
            <person name="Grigoriev I.V."/>
            <person name="Hibbett D."/>
            <person name="Nagy L.G."/>
            <person name="Martin F.M."/>
        </authorList>
    </citation>
    <scope>NUCLEOTIDE SEQUENCE</scope>
    <source>
        <strain evidence="1">UH-Tt-Lm1</strain>
    </source>
</reference>
<dbReference type="Proteomes" id="UP000736335">
    <property type="component" value="Unassembled WGS sequence"/>
</dbReference>
<evidence type="ECO:0000313" key="1">
    <source>
        <dbReference type="EMBL" id="KAF9792668.1"/>
    </source>
</evidence>
<dbReference type="FunFam" id="3.40.50.300:FF:002582">
    <property type="entry name" value="Nicotinamide riboside kinase, variant"/>
    <property type="match status" value="1"/>
</dbReference>
<sequence length="248" mass="28423">MAKERVVIVGIGGATCSGKTTLAKYLRKILPGNSLIHQDDFSPPQALVPVHSVYGVQDWDSPATGIQWNRMISSLSRVRESGGNIPPDHRSHDHLNEQQEVPVSPGLIEKWTEEFRRIGEEREKAGEKVIWVLLDGFLLYWNQEVVGHIDVRVLLRAPHDVLRQRRHERHGYHTAEGALWRDPPNYWEHIVWPAYIEAHRHVFENENWESGASSGKVEDLLIIDELEAGMSRAVTEVCEKMKQFVYSK</sequence>
<dbReference type="Gene3D" id="3.40.50.300">
    <property type="entry name" value="P-loop containing nucleotide triphosphate hydrolases"/>
    <property type="match status" value="1"/>
</dbReference>
<dbReference type="AlphaFoldDB" id="A0A9P6HQY9"/>
<proteinExistence type="predicted"/>
<keyword evidence="2" id="KW-1185">Reference proteome</keyword>
<dbReference type="CDD" id="cd02024">
    <property type="entry name" value="NRK1"/>
    <property type="match status" value="1"/>
</dbReference>
<reference evidence="1" key="2">
    <citation type="submission" date="2020-11" db="EMBL/GenBank/DDBJ databases">
        <authorList>
            <consortium name="DOE Joint Genome Institute"/>
            <person name="Kuo A."/>
            <person name="Miyauchi S."/>
            <person name="Kiss E."/>
            <person name="Drula E."/>
            <person name="Kohler A."/>
            <person name="Sanchez-Garcia M."/>
            <person name="Andreopoulos B."/>
            <person name="Barry K.W."/>
            <person name="Bonito G."/>
            <person name="Buee M."/>
            <person name="Carver A."/>
            <person name="Chen C."/>
            <person name="Cichocki N."/>
            <person name="Clum A."/>
            <person name="Culley D."/>
            <person name="Crous P.W."/>
            <person name="Fauchery L."/>
            <person name="Girlanda M."/>
            <person name="Hayes R."/>
            <person name="Keri Z."/>
            <person name="Labutti K."/>
            <person name="Lipzen A."/>
            <person name="Lombard V."/>
            <person name="Magnuson J."/>
            <person name="Maillard F."/>
            <person name="Morin E."/>
            <person name="Murat C."/>
            <person name="Nolan M."/>
            <person name="Ohm R."/>
            <person name="Pangilinan J."/>
            <person name="Pereira M."/>
            <person name="Perotto S."/>
            <person name="Peter M."/>
            <person name="Riley R."/>
            <person name="Sitrit Y."/>
            <person name="Stielow B."/>
            <person name="Szollosi G."/>
            <person name="Zifcakova L."/>
            <person name="Stursova M."/>
            <person name="Spatafora J.W."/>
            <person name="Tedersoo L."/>
            <person name="Vaario L.-M."/>
            <person name="Yamada A."/>
            <person name="Yan M."/>
            <person name="Wang P."/>
            <person name="Xu J."/>
            <person name="Bruns T."/>
            <person name="Baldrian P."/>
            <person name="Vilgalys R."/>
            <person name="Henrissat B."/>
            <person name="Grigoriev I.V."/>
            <person name="Hibbett D."/>
            <person name="Nagy L.G."/>
            <person name="Martin F.M."/>
        </authorList>
    </citation>
    <scope>NUCLEOTIDE SEQUENCE</scope>
    <source>
        <strain evidence="1">UH-Tt-Lm1</strain>
    </source>
</reference>
<evidence type="ECO:0000313" key="2">
    <source>
        <dbReference type="Proteomes" id="UP000736335"/>
    </source>
</evidence>
<comment type="caution">
    <text evidence="1">The sequence shown here is derived from an EMBL/GenBank/DDBJ whole genome shotgun (WGS) entry which is preliminary data.</text>
</comment>
<dbReference type="InterPro" id="IPR027417">
    <property type="entry name" value="P-loop_NTPase"/>
</dbReference>
<protein>
    <submittedName>
        <fullName evidence="1">P-loop containing nucleoside triphosphate hydrolase protein</fullName>
    </submittedName>
</protein>
<dbReference type="OrthoDB" id="10041966at2759"/>
<dbReference type="GO" id="GO:0016787">
    <property type="term" value="F:hydrolase activity"/>
    <property type="evidence" value="ECO:0007669"/>
    <property type="project" value="UniProtKB-KW"/>
</dbReference>
<gene>
    <name evidence="1" type="ORF">BJ322DRAFT_997669</name>
</gene>